<dbReference type="SUPFAM" id="SSF53092">
    <property type="entry name" value="Creatinase/prolidase N-terminal domain"/>
    <property type="match status" value="1"/>
</dbReference>
<dbReference type="EMBL" id="AOIJ01000035">
    <property type="protein sequence ID" value="ELY82623.1"/>
    <property type="molecule type" value="Genomic_DNA"/>
</dbReference>
<dbReference type="InterPro" id="IPR000994">
    <property type="entry name" value="Pept_M24"/>
</dbReference>
<sequence>MQPPFEHRIAACQRRLEDAEADLAVCFPSPNLTYLTGFEETPSERHLLLFVPEHGDPALVAPAMYENQLSDLPIPTLQLRPWTDADDPLEEIAAVLEGYALDGSDPATVLVDDRLWATFTQDLRELCPDAEFGLASTALEPLRIRKDDVELDALRRAGAIADQVALEIRDRGDDLVGTTEAELAAEIDRLLAAHGGEEPAFETIVAAGPNGARPHHHSGSRPIEAGDPIVLDFGAFVPADLEGGTGRYPGDQTRTIVVGDPPATYEHVHETVREAQEAAIDAVEPGVEAGAVDRAARSVIEAAGYGDAFVHRTGHGVGLEVHEPPYIVAGNDRELEPGMVFSVEPGIYLDGQFGVRIEDLVVVTDDGAERLNDTPRGWESGR</sequence>
<dbReference type="GO" id="GO:0046872">
    <property type="term" value="F:metal ion binding"/>
    <property type="evidence" value="ECO:0007669"/>
    <property type="project" value="UniProtKB-KW"/>
</dbReference>
<evidence type="ECO:0000313" key="6">
    <source>
        <dbReference type="EMBL" id="ELY82623.1"/>
    </source>
</evidence>
<dbReference type="Pfam" id="PF01321">
    <property type="entry name" value="Creatinase_N"/>
    <property type="match status" value="1"/>
</dbReference>
<evidence type="ECO:0000256" key="2">
    <source>
        <dbReference type="ARBA" id="ARBA00022801"/>
    </source>
</evidence>
<dbReference type="PROSITE" id="PS00491">
    <property type="entry name" value="PROLINE_PEPTIDASE"/>
    <property type="match status" value="1"/>
</dbReference>
<dbReference type="InterPro" id="IPR029149">
    <property type="entry name" value="Creatin/AminoP/Spt16_N"/>
</dbReference>
<evidence type="ECO:0000259" key="4">
    <source>
        <dbReference type="Pfam" id="PF00557"/>
    </source>
</evidence>
<feature type="domain" description="Peptidase M24" evidence="4">
    <location>
        <begin position="153"/>
        <end position="365"/>
    </location>
</feature>
<dbReference type="CDD" id="cd01092">
    <property type="entry name" value="APP-like"/>
    <property type="match status" value="1"/>
</dbReference>
<evidence type="ECO:0000256" key="3">
    <source>
        <dbReference type="RuleBase" id="RU000590"/>
    </source>
</evidence>
<keyword evidence="2" id="KW-0378">Hydrolase</keyword>
<dbReference type="Gene3D" id="3.90.230.10">
    <property type="entry name" value="Creatinase/methionine aminopeptidase superfamily"/>
    <property type="match status" value="1"/>
</dbReference>
<proteinExistence type="inferred from homology"/>
<dbReference type="Pfam" id="PF00557">
    <property type="entry name" value="Peptidase_M24"/>
    <property type="match status" value="1"/>
</dbReference>
<dbReference type="InterPro" id="IPR036005">
    <property type="entry name" value="Creatinase/aminopeptidase-like"/>
</dbReference>
<dbReference type="AlphaFoldDB" id="L9ZBU9"/>
<comment type="caution">
    <text evidence="6">The sequence shown here is derived from an EMBL/GenBank/DDBJ whole genome shotgun (WGS) entry which is preliminary data.</text>
</comment>
<dbReference type="PANTHER" id="PTHR46112:SF3">
    <property type="entry name" value="AMINOPEPTIDASE YPDF"/>
    <property type="match status" value="1"/>
</dbReference>
<feature type="domain" description="Creatinase N-terminal" evidence="5">
    <location>
        <begin position="8"/>
        <end position="144"/>
    </location>
</feature>
<dbReference type="InterPro" id="IPR050659">
    <property type="entry name" value="Peptidase_M24B"/>
</dbReference>
<keyword evidence="1 3" id="KW-0479">Metal-binding</keyword>
<accession>L9ZBU9</accession>
<dbReference type="RefSeq" id="WP_008453336.1">
    <property type="nucleotide sequence ID" value="NZ_AOIJ01000035.1"/>
</dbReference>
<dbReference type="PATRIC" id="fig|1230459.4.peg.867"/>
<reference evidence="6 7" key="1">
    <citation type="journal article" date="2014" name="PLoS Genet.">
        <title>Phylogenetically driven sequencing of extremely halophilic archaea reveals strategies for static and dynamic osmo-response.</title>
        <authorList>
            <person name="Becker E.A."/>
            <person name="Seitzer P.M."/>
            <person name="Tritt A."/>
            <person name="Larsen D."/>
            <person name="Krusor M."/>
            <person name="Yao A.I."/>
            <person name="Wu D."/>
            <person name="Madern D."/>
            <person name="Eisen J.A."/>
            <person name="Darling A.E."/>
            <person name="Facciotti M.T."/>
        </authorList>
    </citation>
    <scope>NUCLEOTIDE SEQUENCE [LARGE SCALE GENOMIC DNA]</scope>
    <source>
        <strain evidence="6 7">JCM 14663</strain>
    </source>
</reference>
<evidence type="ECO:0000256" key="1">
    <source>
        <dbReference type="ARBA" id="ARBA00022723"/>
    </source>
</evidence>
<dbReference type="PANTHER" id="PTHR46112">
    <property type="entry name" value="AMINOPEPTIDASE"/>
    <property type="match status" value="1"/>
</dbReference>
<dbReference type="GO" id="GO:0016787">
    <property type="term" value="F:hydrolase activity"/>
    <property type="evidence" value="ECO:0007669"/>
    <property type="project" value="UniProtKB-KW"/>
</dbReference>
<organism evidence="6 7">
    <name type="scientific">Natrinema gari JCM 14663</name>
    <dbReference type="NCBI Taxonomy" id="1230459"/>
    <lineage>
        <taxon>Archaea</taxon>
        <taxon>Methanobacteriati</taxon>
        <taxon>Methanobacteriota</taxon>
        <taxon>Stenosarchaea group</taxon>
        <taxon>Halobacteria</taxon>
        <taxon>Halobacteriales</taxon>
        <taxon>Natrialbaceae</taxon>
        <taxon>Natrinema</taxon>
    </lineage>
</organism>
<dbReference type="InterPro" id="IPR001131">
    <property type="entry name" value="Peptidase_M24B_aminopep-P_CS"/>
</dbReference>
<comment type="similarity">
    <text evidence="3">Belongs to the peptidase M24B family.</text>
</comment>
<gene>
    <name evidence="6" type="ORF">C486_04333</name>
</gene>
<dbReference type="SUPFAM" id="SSF55920">
    <property type="entry name" value="Creatinase/aminopeptidase"/>
    <property type="match status" value="1"/>
</dbReference>
<dbReference type="InterPro" id="IPR000587">
    <property type="entry name" value="Creatinase_N"/>
</dbReference>
<dbReference type="Gene3D" id="3.40.350.10">
    <property type="entry name" value="Creatinase/prolidase N-terminal domain"/>
    <property type="match status" value="1"/>
</dbReference>
<evidence type="ECO:0000313" key="7">
    <source>
        <dbReference type="Proteomes" id="UP000011592"/>
    </source>
</evidence>
<dbReference type="Proteomes" id="UP000011592">
    <property type="component" value="Unassembled WGS sequence"/>
</dbReference>
<name>L9ZBU9_9EURY</name>
<protein>
    <submittedName>
        <fullName evidence="6">Peptidase M24</fullName>
    </submittedName>
</protein>
<keyword evidence="7" id="KW-1185">Reference proteome</keyword>
<evidence type="ECO:0000259" key="5">
    <source>
        <dbReference type="Pfam" id="PF01321"/>
    </source>
</evidence>